<accession>A0A839INY5</accession>
<feature type="domain" description="TssC1 C-terminal" evidence="2">
    <location>
        <begin position="368"/>
        <end position="473"/>
    </location>
</feature>
<proteinExistence type="predicted"/>
<gene>
    <name evidence="3" type="ORF">H4O21_08310</name>
</gene>
<feature type="domain" description="TssC1 N-terminal" evidence="1">
    <location>
        <begin position="48"/>
        <end position="358"/>
    </location>
</feature>
<evidence type="ECO:0000313" key="4">
    <source>
        <dbReference type="Proteomes" id="UP000565262"/>
    </source>
</evidence>
<dbReference type="AlphaFoldDB" id="A0A839INY5"/>
<dbReference type="Proteomes" id="UP000565262">
    <property type="component" value="Unassembled WGS sequence"/>
</dbReference>
<sequence>MFDQDWQQQFNELDAADSDYLVQALELIGQLNPDILTDPQQLKRFLVRMIAQLDQALSRQLSHIMHHDDFQALEARWRNLHELSCLPVSFQRIRIRMMNISWQEVSYDLNTANTTRSSVLYNTIGNRELNTLGGEPYNIIVVDHAVHMEMDFDDDYDDLYTLELLGQLGEAVLCPFILSVSDSFFGENSADWLSDTHRIEKILQGPDYQGWQRLRQVKSTRFLGLAMPDIQLRKPYQNHPVRFIFNEMDEGFSGDLRPAVSRNTGLWGSAAFAFASTVMREFNRISWFGFIKSRWQDRYQGALINLPESGVYRSVYQHPQSFIRLFGHLASFYSGQGFIPLSHSPLTNKYFFAGNNSVWYAGDSDLDKVSCQIQTTLMSCRIAHYLKVQIREMLGSYQTASECELHLSRWLDKYCSNVADADENVLAKYPLSKGRVTVKELPGESGRFSCEVLIKPQYQFDHFCGEMLLSTDLLSAS</sequence>
<dbReference type="InterPro" id="IPR044032">
    <property type="entry name" value="TssC1_C"/>
</dbReference>
<name>A0A839INY5_9GAMM</name>
<dbReference type="EMBL" id="JACJFM010000008">
    <property type="protein sequence ID" value="MBB1486611.1"/>
    <property type="molecule type" value="Genomic_DNA"/>
</dbReference>
<comment type="caution">
    <text evidence="3">The sequence shown here is derived from an EMBL/GenBank/DDBJ whole genome shotgun (WGS) entry which is preliminary data.</text>
</comment>
<dbReference type="RefSeq" id="WP_182808395.1">
    <property type="nucleotide sequence ID" value="NZ_JACJFM010000008.1"/>
</dbReference>
<organism evidence="3 4">
    <name type="scientific">Oceanospirillum sediminis</name>
    <dbReference type="NCBI Taxonomy" id="2760088"/>
    <lineage>
        <taxon>Bacteria</taxon>
        <taxon>Pseudomonadati</taxon>
        <taxon>Pseudomonadota</taxon>
        <taxon>Gammaproteobacteria</taxon>
        <taxon>Oceanospirillales</taxon>
        <taxon>Oceanospirillaceae</taxon>
        <taxon>Oceanospirillum</taxon>
    </lineage>
</organism>
<dbReference type="InterPro" id="IPR010269">
    <property type="entry name" value="T6SS_TssC-like"/>
</dbReference>
<dbReference type="PANTHER" id="PTHR35565:SF1">
    <property type="entry name" value="TYPE VI SECRETION SYSTEM CONTRACTILE SHEATH LARGE SUBUNIT"/>
    <property type="match status" value="1"/>
</dbReference>
<dbReference type="Pfam" id="PF05943">
    <property type="entry name" value="VipB"/>
    <property type="match status" value="1"/>
</dbReference>
<evidence type="ECO:0000259" key="2">
    <source>
        <dbReference type="Pfam" id="PF18945"/>
    </source>
</evidence>
<dbReference type="PANTHER" id="PTHR35565">
    <property type="entry name" value="CYTOPLASMIC PROTEIN-RELATED"/>
    <property type="match status" value="1"/>
</dbReference>
<evidence type="ECO:0000259" key="1">
    <source>
        <dbReference type="Pfam" id="PF05943"/>
    </source>
</evidence>
<reference evidence="3 4" key="1">
    <citation type="submission" date="2020-08" db="EMBL/GenBank/DDBJ databases">
        <title>Oceanospirillum sp. nov. isolated from marine sediment.</title>
        <authorList>
            <person name="Ji X."/>
        </authorList>
    </citation>
    <scope>NUCLEOTIDE SEQUENCE [LARGE SCALE GENOMIC DNA]</scope>
    <source>
        <strain evidence="3 4">D5</strain>
    </source>
</reference>
<dbReference type="InterPro" id="IPR044031">
    <property type="entry name" value="TssC1_N"/>
</dbReference>
<evidence type="ECO:0000313" key="3">
    <source>
        <dbReference type="EMBL" id="MBB1486611.1"/>
    </source>
</evidence>
<keyword evidence="4" id="KW-1185">Reference proteome</keyword>
<protein>
    <submittedName>
        <fullName evidence="3">Type VI secretion system contractile sheath large subunit</fullName>
    </submittedName>
</protein>
<dbReference type="Pfam" id="PF18945">
    <property type="entry name" value="VipB_2"/>
    <property type="match status" value="1"/>
</dbReference>